<evidence type="ECO:0000256" key="4">
    <source>
        <dbReference type="ARBA" id="ARBA00022723"/>
    </source>
</evidence>
<comment type="caution">
    <text evidence="11">The sequence shown here is derived from an EMBL/GenBank/DDBJ whole genome shotgun (WGS) entry which is preliminary data.</text>
</comment>
<evidence type="ECO:0000256" key="3">
    <source>
        <dbReference type="ARBA" id="ARBA00022670"/>
    </source>
</evidence>
<dbReference type="PANTHER" id="PTHR12147">
    <property type="entry name" value="METALLOPEPTIDASE M28 FAMILY MEMBER"/>
    <property type="match status" value="1"/>
</dbReference>
<keyword evidence="2" id="KW-0031">Aminopeptidase</keyword>
<comment type="cofactor">
    <cofactor evidence="1">
        <name>Zn(2+)</name>
        <dbReference type="ChEBI" id="CHEBI:29105"/>
    </cofactor>
</comment>
<dbReference type="GO" id="GO:0008235">
    <property type="term" value="F:metalloexopeptidase activity"/>
    <property type="evidence" value="ECO:0007669"/>
    <property type="project" value="InterPro"/>
</dbReference>
<dbReference type="STRING" id="741276.A0A2S5B0X5"/>
<dbReference type="SUPFAM" id="SSF53187">
    <property type="entry name" value="Zn-dependent exopeptidases"/>
    <property type="match status" value="1"/>
</dbReference>
<evidence type="ECO:0000256" key="8">
    <source>
        <dbReference type="ARBA" id="ARBA00043962"/>
    </source>
</evidence>
<feature type="signal peptide" evidence="9">
    <location>
        <begin position="1"/>
        <end position="18"/>
    </location>
</feature>
<keyword evidence="4 9" id="KW-0479">Metal-binding</keyword>
<evidence type="ECO:0000256" key="6">
    <source>
        <dbReference type="ARBA" id="ARBA00022801"/>
    </source>
</evidence>
<protein>
    <recommendedName>
        <fullName evidence="9">Peptide hydrolase</fullName>
        <ecNumber evidence="9">3.4.-.-</ecNumber>
    </recommendedName>
</protein>
<dbReference type="Pfam" id="PF04389">
    <property type="entry name" value="Peptidase_M28"/>
    <property type="match status" value="1"/>
</dbReference>
<evidence type="ECO:0000313" key="12">
    <source>
        <dbReference type="Proteomes" id="UP000237144"/>
    </source>
</evidence>
<dbReference type="Proteomes" id="UP000237144">
    <property type="component" value="Unassembled WGS sequence"/>
</dbReference>
<evidence type="ECO:0000313" key="11">
    <source>
        <dbReference type="EMBL" id="POY70437.1"/>
    </source>
</evidence>
<keyword evidence="12" id="KW-1185">Reference proteome</keyword>
<dbReference type="PANTHER" id="PTHR12147:SF56">
    <property type="entry name" value="AMINOPEPTIDASE YDR415C-RELATED"/>
    <property type="match status" value="1"/>
</dbReference>
<dbReference type="EMBL" id="PJQD01000116">
    <property type="protein sequence ID" value="POY70437.1"/>
    <property type="molecule type" value="Genomic_DNA"/>
</dbReference>
<evidence type="ECO:0000256" key="5">
    <source>
        <dbReference type="ARBA" id="ARBA00022729"/>
    </source>
</evidence>
<evidence type="ECO:0000256" key="9">
    <source>
        <dbReference type="RuleBase" id="RU361240"/>
    </source>
</evidence>
<keyword evidence="5 9" id="KW-0732">Signal</keyword>
<reference evidence="11 12" key="1">
    <citation type="journal article" date="2018" name="Front. Microbiol.">
        <title>Prospects for Fungal Bioremediation of Acidic Radioactive Waste Sites: Characterization and Genome Sequence of Rhodotorula taiwanensis MD1149.</title>
        <authorList>
            <person name="Tkavc R."/>
            <person name="Matrosova V.Y."/>
            <person name="Grichenko O.E."/>
            <person name="Gostincar C."/>
            <person name="Volpe R.P."/>
            <person name="Klimenkova P."/>
            <person name="Gaidamakova E.K."/>
            <person name="Zhou C.E."/>
            <person name="Stewart B.J."/>
            <person name="Lyman M.G."/>
            <person name="Malfatti S.A."/>
            <person name="Rubinfeld B."/>
            <person name="Courtot M."/>
            <person name="Singh J."/>
            <person name="Dalgard C.L."/>
            <person name="Hamilton T."/>
            <person name="Frey K.G."/>
            <person name="Gunde-Cimerman N."/>
            <person name="Dugan L."/>
            <person name="Daly M.J."/>
        </authorList>
    </citation>
    <scope>NUCLEOTIDE SEQUENCE [LARGE SCALE GENOMIC DNA]</scope>
    <source>
        <strain evidence="11 12">MD1149</strain>
    </source>
</reference>
<proteinExistence type="inferred from homology"/>
<dbReference type="FunFam" id="3.40.630.10:FF:000042">
    <property type="entry name" value="Peptide hydrolase"/>
    <property type="match status" value="1"/>
</dbReference>
<organism evidence="11 12">
    <name type="scientific">Rhodotorula taiwanensis</name>
    <dbReference type="NCBI Taxonomy" id="741276"/>
    <lineage>
        <taxon>Eukaryota</taxon>
        <taxon>Fungi</taxon>
        <taxon>Dikarya</taxon>
        <taxon>Basidiomycota</taxon>
        <taxon>Pucciniomycotina</taxon>
        <taxon>Microbotryomycetes</taxon>
        <taxon>Sporidiobolales</taxon>
        <taxon>Sporidiobolaceae</taxon>
        <taxon>Rhodotorula</taxon>
    </lineage>
</organism>
<dbReference type="GO" id="GO:0004177">
    <property type="term" value="F:aminopeptidase activity"/>
    <property type="evidence" value="ECO:0007669"/>
    <property type="project" value="UniProtKB-KW"/>
</dbReference>
<evidence type="ECO:0000256" key="1">
    <source>
        <dbReference type="ARBA" id="ARBA00001947"/>
    </source>
</evidence>
<keyword evidence="7 9" id="KW-0862">Zinc</keyword>
<name>A0A2S5B0X5_9BASI</name>
<dbReference type="InterPro" id="IPR045175">
    <property type="entry name" value="M28_fam"/>
</dbReference>
<evidence type="ECO:0000256" key="7">
    <source>
        <dbReference type="ARBA" id="ARBA00022833"/>
    </source>
</evidence>
<keyword evidence="3 9" id="KW-0645">Protease</keyword>
<evidence type="ECO:0000259" key="10">
    <source>
        <dbReference type="Pfam" id="PF04389"/>
    </source>
</evidence>
<dbReference type="Gene3D" id="3.40.630.10">
    <property type="entry name" value="Zn peptidases"/>
    <property type="match status" value="1"/>
</dbReference>
<feature type="domain" description="Peptidase M28" evidence="10">
    <location>
        <begin position="209"/>
        <end position="405"/>
    </location>
</feature>
<dbReference type="InterPro" id="IPR007484">
    <property type="entry name" value="Peptidase_M28"/>
</dbReference>
<dbReference type="OrthoDB" id="2214at2759"/>
<keyword evidence="6 9" id="KW-0378">Hydrolase</keyword>
<dbReference type="GO" id="GO:0046872">
    <property type="term" value="F:metal ion binding"/>
    <property type="evidence" value="ECO:0007669"/>
    <property type="project" value="UniProtKB-KW"/>
</dbReference>
<dbReference type="GO" id="GO:0006508">
    <property type="term" value="P:proteolysis"/>
    <property type="evidence" value="ECO:0007669"/>
    <property type="project" value="UniProtKB-KW"/>
</dbReference>
<dbReference type="EC" id="3.4.-.-" evidence="9"/>
<feature type="chain" id="PRO_5015369808" description="Peptide hydrolase" evidence="9">
    <location>
        <begin position="19"/>
        <end position="421"/>
    </location>
</feature>
<accession>A0A2S5B0X5</accession>
<comment type="similarity">
    <text evidence="8">Belongs to the peptidase M28 family. M28E subfamily.</text>
</comment>
<dbReference type="AlphaFoldDB" id="A0A2S5B0X5"/>
<dbReference type="CDD" id="cd03879">
    <property type="entry name" value="M28_AAP"/>
    <property type="match status" value="1"/>
</dbReference>
<gene>
    <name evidence="11" type="ORF">BMF94_6505</name>
</gene>
<sequence length="421" mass="45543">MRFTSTLVAAALAALVGAVPLQDSPAQIAFSTVAGPSLASHPIRSRFQAAVAALPLEHAAQLEEYMAGLTEQVRVQLGEDEEPITMTEGEKALLILTGTRFVDVTNEQRFLTTAVREVFPSKLSYDKKALQPLFKRLDTTSMRRFLSSFTAFRTRYYRSETGAQSQKFLLGQIQQIAASNKHVDVSVREFPHSWGQNSIIARFEPDSAGLKGNSTGGIVILGAHQDSTNLLPFLAAPGADDDASGTTSILSAFKSLVEGGFQPTDAPVEFHWYSAEEGGLLASQAISQDYTSKGVKVRSMLQMDMTAYVKPGTEPTIGIIQDFVDPDFTAYLTNVVKEYADIKPVETKCGYACSDHASWTKVGVPSAFTIESRFEDSDHEIHSTRDTIDQAGYSLDHIAEFAKVAIALAVELGGGSSVVSV</sequence>
<evidence type="ECO:0000256" key="2">
    <source>
        <dbReference type="ARBA" id="ARBA00022438"/>
    </source>
</evidence>